<protein>
    <recommendedName>
        <fullName evidence="1">Suppressor of fused-like domain-containing protein</fullName>
    </recommendedName>
</protein>
<sequence>MAQRALFQVVQFGQVPGETGWTALATLGLNQYPTCSAQSGKDVHQELVLILPTTSAPGPFPLVLQQIGTQVVRSGQAVLRGEFLELDPPRPFVPDSELTAFFATFPSYLPDAFNTYHGPEFDVIFAWLIPIAPSELAFVKNEGWSKFEDLLVKQDPNLPDLRCSPLVLS</sequence>
<evidence type="ECO:0000313" key="3">
    <source>
        <dbReference type="EMBL" id="CDW99703.1"/>
    </source>
</evidence>
<dbReference type="EMBL" id="CCFA01004988">
    <property type="protein sequence ID" value="CDW99703.1"/>
    <property type="molecule type" value="Genomic_DNA"/>
</dbReference>
<dbReference type="AlphaFoldDB" id="A0A0F7SDZ7"/>
<dbReference type="Pfam" id="PF05076">
    <property type="entry name" value="SUFU"/>
    <property type="match status" value="1"/>
</dbReference>
<gene>
    <name evidence="3" type="primary">SSCI82560.1</name>
    <name evidence="2" type="ORF">SPSC_06350</name>
</gene>
<keyword evidence="4" id="KW-1185">Reference proteome</keyword>
<dbReference type="OrthoDB" id="10327155at2759"/>
<name>A0A0F7SDZ7_9BASI</name>
<reference evidence="4" key="3">
    <citation type="submission" date="2014-06" db="EMBL/GenBank/DDBJ databases">
        <authorList>
            <person name="Berkman P.J."/>
        </authorList>
    </citation>
    <scope>NUCLEOTIDE SEQUENCE [LARGE SCALE GENOMIC DNA]</scope>
</reference>
<feature type="domain" description="Suppressor of fused-like" evidence="1">
    <location>
        <begin position="8"/>
        <end position="157"/>
    </location>
</feature>
<dbReference type="InterPro" id="IPR020941">
    <property type="entry name" value="SUFU-like_domain"/>
</dbReference>
<accession>A0A0F7SDZ7</accession>
<evidence type="ECO:0000259" key="1">
    <source>
        <dbReference type="Pfam" id="PF05076"/>
    </source>
</evidence>
<reference evidence="3" key="1">
    <citation type="submission" date="2014-06" db="EMBL/GenBank/DDBJ databases">
        <authorList>
            <person name="Berkman J.Paul."/>
        </authorList>
    </citation>
    <scope>NUCLEOTIDE SEQUENCE [LARGE SCALE GENOMIC DNA]</scope>
</reference>
<reference evidence="2" key="2">
    <citation type="submission" date="2014-06" db="EMBL/GenBank/DDBJ databases">
        <authorList>
            <person name="Ju J."/>
            <person name="Zhang J."/>
        </authorList>
    </citation>
    <scope>NUCLEOTIDE SEQUENCE</scope>
    <source>
        <strain evidence="2">SscI8</strain>
    </source>
</reference>
<evidence type="ECO:0000313" key="4">
    <source>
        <dbReference type="Proteomes" id="UP000242770"/>
    </source>
</evidence>
<proteinExistence type="predicted"/>
<organism evidence="3 4">
    <name type="scientific">Sporisorium scitamineum</name>
    <dbReference type="NCBI Taxonomy" id="49012"/>
    <lineage>
        <taxon>Eukaryota</taxon>
        <taxon>Fungi</taxon>
        <taxon>Dikarya</taxon>
        <taxon>Basidiomycota</taxon>
        <taxon>Ustilaginomycotina</taxon>
        <taxon>Ustilaginomycetes</taxon>
        <taxon>Ustilaginales</taxon>
        <taxon>Ustilaginaceae</taxon>
        <taxon>Sporisorium</taxon>
    </lineage>
</organism>
<dbReference type="EMBL" id="LK056693">
    <property type="protein sequence ID" value="CDR88978.1"/>
    <property type="molecule type" value="Genomic_DNA"/>
</dbReference>
<evidence type="ECO:0000313" key="2">
    <source>
        <dbReference type="EMBL" id="CDR88978.1"/>
    </source>
</evidence>
<dbReference type="Proteomes" id="UP000242770">
    <property type="component" value="Unassembled WGS sequence"/>
</dbReference>